<gene>
    <name evidence="3" type="primary">AUGUSTUS-3.0.2_12168</name>
    <name evidence="3" type="ORF">TcasGA2_TC012168</name>
</gene>
<dbReference type="SMART" id="SM00273">
    <property type="entry name" value="ENTH"/>
    <property type="match status" value="1"/>
</dbReference>
<feature type="region of interest" description="Disordered" evidence="1">
    <location>
        <begin position="178"/>
        <end position="259"/>
    </location>
</feature>
<feature type="compositionally biased region" description="Basic and acidic residues" evidence="1">
    <location>
        <begin position="296"/>
        <end position="305"/>
    </location>
</feature>
<sequence length="1315" mass="150195">MENLFSMWKVRELADKVTNVVMNYTEIEAKVREATNDEPWGPTGQIMQELAHSTFTYEHFPEVMSMLWKRMFQDNKQHWRRIYKALLVLNYLVKNGSERVVTSAREHIYDLRSLENFSFIDDMGKDQGVNIRHKVKELIDFIQDDDRLREERKKAKKNKDKYIGMSSDMVGMRLGSHERWDDKPRDYGDHDWEEPSSGASRYRDRSFDDEYDIDKEDSDTESARNHTSRKYKDNDPSPTEKRVNININSAITNTPKKSTKPIKKVDLGAAANFGRDASQSPLPQASDLIDDFNPRAEEEEKKSTEFGDFEAAFGSNATTTPKSDDDFADFSSAFSQNNTDANLMNQNQNLFMPNVIPPPNLGIQPPIGGLMGAQAPVMAAKPQNSNDLLGDLSGFSGLSIQPPGGFGNVPNNNQGLVGAAPSLLDGDPVREVLCDRDSGKNSVEKQLRDASATVVNKLNKIKKISSQSDIDDIINSLDKFLPLLPTLTVQKLLEIDSTDLSHYADREFRNLLENLIAKFDQNFPLIGGQVYKEVKVVFSVEDYHFFRVTCDVIVKNLKTNLKILNSLSVLAEIALKSEGCFALIWHNFFTKEEDLWQNDVKILITFPNRISNALQGQFNQFFKPNEYSKFLVFNVIKVIEFSTDLLLREPKYEKNFYYTNLALFLSKTLINYNEHYNSGAIKTFVKVANILTNQKSDKLNVYRTVFWNLFESLERSAVEILAVTVLQNTDPSVYTIKSVLGPNLIKCDNWKYVLCTKIPLLSHYDNENLIKNLIVYLSATSEHNLFTLLVNLITVWSDKSALNHTSVEHHLYLTKLIVVIINSFKNIGLSEHQRQILQSKMYSGVPVHLENSTPSVRAMGMKVSEIVLNFIQTESEKSETLRFEFDQMPNEGKEVGEILQKLFDTDMTIYFKNKDVEEDVFPLISSLLEAEKCPEYVPPARQLRGQEEPKNVVVAEAIHQKNNLLTIVDSTDFELDSDDDLEPYDLANDVKVSKKEPPKYLRDLRDGLLETQDCDVFSLSLEACEDLIIKQLPDDDVSLGVELLQILVGLDQRFYVENFDSVVFKSCVAITCVYPSQSAEYLCKWFHADVGTYSISHRIFLLDVLSEASRNLSALTLDKPDEKIVIKRRKKNPDLEKAEEIIKKRLESKTRYFHKHKAFRVEKLNKFAQVAGHFFFPLLYGYNGNKMISQIPQNDSDFILLIHFIRTLSVIMCSSQNCPIEPRMAKEVLHFSWYLRFHKEVKVRIAVIGLIGAAVINTPKEILMSDFTSELLEFRLWLGDLLSLSVTRGEPNSECRSLAASTMCIIDSFLKVDDE</sequence>
<dbReference type="GO" id="GO:0030125">
    <property type="term" value="C:clathrin vesicle coat"/>
    <property type="evidence" value="ECO:0000318"/>
    <property type="project" value="GO_Central"/>
</dbReference>
<dbReference type="SUPFAM" id="SSF48464">
    <property type="entry name" value="ENTH/VHS domain"/>
    <property type="match status" value="1"/>
</dbReference>
<feature type="compositionally biased region" description="Basic and acidic residues" evidence="1">
    <location>
        <begin position="230"/>
        <end position="243"/>
    </location>
</feature>
<feature type="compositionally biased region" description="Basic and acidic residues" evidence="1">
    <location>
        <begin position="178"/>
        <end position="190"/>
    </location>
</feature>
<dbReference type="STRING" id="7070.A0A139WCC3"/>
<dbReference type="Proteomes" id="UP000007266">
    <property type="component" value="Linkage group 9"/>
</dbReference>
<dbReference type="GO" id="GO:0006897">
    <property type="term" value="P:endocytosis"/>
    <property type="evidence" value="ECO:0000318"/>
    <property type="project" value="GO_Central"/>
</dbReference>
<dbReference type="GO" id="GO:0005886">
    <property type="term" value="C:plasma membrane"/>
    <property type="evidence" value="ECO:0000318"/>
    <property type="project" value="GO_Central"/>
</dbReference>
<dbReference type="InterPro" id="IPR008942">
    <property type="entry name" value="ENTH_VHS"/>
</dbReference>
<keyword evidence="4" id="KW-1185">Reference proteome</keyword>
<evidence type="ECO:0000313" key="4">
    <source>
        <dbReference type="Proteomes" id="UP000007266"/>
    </source>
</evidence>
<dbReference type="InterPro" id="IPR019337">
    <property type="entry name" value="Telomere_length_regulation_dom"/>
</dbReference>
<dbReference type="GO" id="GO:0030276">
    <property type="term" value="F:clathrin binding"/>
    <property type="evidence" value="ECO:0000318"/>
    <property type="project" value="GO_Central"/>
</dbReference>
<dbReference type="PROSITE" id="PS50942">
    <property type="entry name" value="ENTH"/>
    <property type="match status" value="1"/>
</dbReference>
<feature type="compositionally biased region" description="Polar residues" evidence="1">
    <location>
        <begin position="245"/>
        <end position="256"/>
    </location>
</feature>
<evidence type="ECO:0000259" key="2">
    <source>
        <dbReference type="PROSITE" id="PS50942"/>
    </source>
</evidence>
<reference evidence="3 4" key="2">
    <citation type="journal article" date="2010" name="Nucleic Acids Res.">
        <title>BeetleBase in 2010: revisions to provide comprehensive genomic information for Tribolium castaneum.</title>
        <authorList>
            <person name="Kim H.S."/>
            <person name="Murphy T."/>
            <person name="Xia J."/>
            <person name="Caragea D."/>
            <person name="Park Y."/>
            <person name="Beeman R.W."/>
            <person name="Lorenzen M.D."/>
            <person name="Butcher S."/>
            <person name="Manak J.R."/>
            <person name="Brown S.J."/>
        </authorList>
    </citation>
    <scope>GENOME REANNOTATION</scope>
    <source>
        <strain evidence="3 4">Georgia GA2</strain>
    </source>
</reference>
<feature type="compositionally biased region" description="Acidic residues" evidence="1">
    <location>
        <begin position="209"/>
        <end position="220"/>
    </location>
</feature>
<dbReference type="EMBL" id="KQ971371">
    <property type="protein sequence ID" value="KYB25481.1"/>
    <property type="molecule type" value="Genomic_DNA"/>
</dbReference>
<dbReference type="InterPro" id="IPR038528">
    <property type="entry name" value="TEL2_C_sf"/>
</dbReference>
<evidence type="ECO:0000313" key="3">
    <source>
        <dbReference type="EMBL" id="KYB25481.1"/>
    </source>
</evidence>
<name>A0A139WCC3_TRICA</name>
<organism evidence="3 4">
    <name type="scientific">Tribolium castaneum</name>
    <name type="common">Red flour beetle</name>
    <dbReference type="NCBI Taxonomy" id="7070"/>
    <lineage>
        <taxon>Eukaryota</taxon>
        <taxon>Metazoa</taxon>
        <taxon>Ecdysozoa</taxon>
        <taxon>Arthropoda</taxon>
        <taxon>Hexapoda</taxon>
        <taxon>Insecta</taxon>
        <taxon>Pterygota</taxon>
        <taxon>Neoptera</taxon>
        <taxon>Endopterygota</taxon>
        <taxon>Coleoptera</taxon>
        <taxon>Polyphaga</taxon>
        <taxon>Cucujiformia</taxon>
        <taxon>Tenebrionidae</taxon>
        <taxon>Tenebrionidae incertae sedis</taxon>
        <taxon>Tribolium</taxon>
    </lineage>
</organism>
<reference evidence="3 4" key="1">
    <citation type="journal article" date="2008" name="Nature">
        <title>The genome of the model beetle and pest Tribolium castaneum.</title>
        <authorList>
            <consortium name="Tribolium Genome Sequencing Consortium"/>
            <person name="Richards S."/>
            <person name="Gibbs R.A."/>
            <person name="Weinstock G.M."/>
            <person name="Brown S.J."/>
            <person name="Denell R."/>
            <person name="Beeman R.W."/>
            <person name="Gibbs R."/>
            <person name="Beeman R.W."/>
            <person name="Brown S.J."/>
            <person name="Bucher G."/>
            <person name="Friedrich M."/>
            <person name="Grimmelikhuijzen C.J."/>
            <person name="Klingler M."/>
            <person name="Lorenzen M."/>
            <person name="Richards S."/>
            <person name="Roth S."/>
            <person name="Schroder R."/>
            <person name="Tautz D."/>
            <person name="Zdobnov E.M."/>
            <person name="Muzny D."/>
            <person name="Gibbs R.A."/>
            <person name="Weinstock G.M."/>
            <person name="Attaway T."/>
            <person name="Bell S."/>
            <person name="Buhay C.J."/>
            <person name="Chandrabose M.N."/>
            <person name="Chavez D."/>
            <person name="Clerk-Blankenburg K.P."/>
            <person name="Cree A."/>
            <person name="Dao M."/>
            <person name="Davis C."/>
            <person name="Chacko J."/>
            <person name="Dinh H."/>
            <person name="Dugan-Rocha S."/>
            <person name="Fowler G."/>
            <person name="Garner T.T."/>
            <person name="Garnes J."/>
            <person name="Gnirke A."/>
            <person name="Hawes A."/>
            <person name="Hernandez J."/>
            <person name="Hines S."/>
            <person name="Holder M."/>
            <person name="Hume J."/>
            <person name="Jhangiani S.N."/>
            <person name="Joshi V."/>
            <person name="Khan Z.M."/>
            <person name="Jackson L."/>
            <person name="Kovar C."/>
            <person name="Kowis A."/>
            <person name="Lee S."/>
            <person name="Lewis L.R."/>
            <person name="Margolis J."/>
            <person name="Morgan M."/>
            <person name="Nazareth L.V."/>
            <person name="Nguyen N."/>
            <person name="Okwuonu G."/>
            <person name="Parker D."/>
            <person name="Richards S."/>
            <person name="Ruiz S.J."/>
            <person name="Santibanez J."/>
            <person name="Savard J."/>
            <person name="Scherer S.E."/>
            <person name="Schneider B."/>
            <person name="Sodergren E."/>
            <person name="Tautz D."/>
            <person name="Vattahil S."/>
            <person name="Villasana D."/>
            <person name="White C.S."/>
            <person name="Wright R."/>
            <person name="Park Y."/>
            <person name="Beeman R.W."/>
            <person name="Lord J."/>
            <person name="Oppert B."/>
            <person name="Lorenzen M."/>
            <person name="Brown S."/>
            <person name="Wang L."/>
            <person name="Savard J."/>
            <person name="Tautz D."/>
            <person name="Richards S."/>
            <person name="Weinstock G."/>
            <person name="Gibbs R.A."/>
            <person name="Liu Y."/>
            <person name="Worley K."/>
            <person name="Weinstock G."/>
            <person name="Elsik C.G."/>
            <person name="Reese J.T."/>
            <person name="Elhaik E."/>
            <person name="Landan G."/>
            <person name="Graur D."/>
            <person name="Arensburger P."/>
            <person name="Atkinson P."/>
            <person name="Beeman R.W."/>
            <person name="Beidler J."/>
            <person name="Brown S.J."/>
            <person name="Demuth J.P."/>
            <person name="Drury D.W."/>
            <person name="Du Y.Z."/>
            <person name="Fujiwara H."/>
            <person name="Lorenzen M."/>
            <person name="Maselli V."/>
            <person name="Osanai M."/>
            <person name="Park Y."/>
            <person name="Robertson H.M."/>
            <person name="Tu Z."/>
            <person name="Wang J.J."/>
            <person name="Wang S."/>
            <person name="Richards S."/>
            <person name="Song H."/>
            <person name="Zhang L."/>
            <person name="Sodergren E."/>
            <person name="Werner D."/>
            <person name="Stanke M."/>
            <person name="Morgenstern B."/>
            <person name="Solovyev V."/>
            <person name="Kosarev P."/>
            <person name="Brown G."/>
            <person name="Chen H.C."/>
            <person name="Ermolaeva O."/>
            <person name="Hlavina W."/>
            <person name="Kapustin Y."/>
            <person name="Kiryutin B."/>
            <person name="Kitts P."/>
            <person name="Maglott D."/>
            <person name="Pruitt K."/>
            <person name="Sapojnikov V."/>
            <person name="Souvorov A."/>
            <person name="Mackey A.J."/>
            <person name="Waterhouse R.M."/>
            <person name="Wyder S."/>
            <person name="Zdobnov E.M."/>
            <person name="Zdobnov E.M."/>
            <person name="Wyder S."/>
            <person name="Kriventseva E.V."/>
            <person name="Kadowaki T."/>
            <person name="Bork P."/>
            <person name="Aranda M."/>
            <person name="Bao R."/>
            <person name="Beermann A."/>
            <person name="Berns N."/>
            <person name="Bolognesi R."/>
            <person name="Bonneton F."/>
            <person name="Bopp D."/>
            <person name="Brown S.J."/>
            <person name="Bucher G."/>
            <person name="Butts T."/>
            <person name="Chaumot A."/>
            <person name="Denell R.E."/>
            <person name="Ferrier D.E."/>
            <person name="Friedrich M."/>
            <person name="Gordon C.M."/>
            <person name="Jindra M."/>
            <person name="Klingler M."/>
            <person name="Lan Q."/>
            <person name="Lattorff H.M."/>
            <person name="Laudet V."/>
            <person name="von Levetsow C."/>
            <person name="Liu Z."/>
            <person name="Lutz R."/>
            <person name="Lynch J.A."/>
            <person name="da Fonseca R.N."/>
            <person name="Posnien N."/>
            <person name="Reuter R."/>
            <person name="Roth S."/>
            <person name="Savard J."/>
            <person name="Schinko J.B."/>
            <person name="Schmitt C."/>
            <person name="Schoppmeier M."/>
            <person name="Schroder R."/>
            <person name="Shippy T.D."/>
            <person name="Simonnet F."/>
            <person name="Marques-Souza H."/>
            <person name="Tautz D."/>
            <person name="Tomoyasu Y."/>
            <person name="Trauner J."/>
            <person name="Van der Zee M."/>
            <person name="Vervoort M."/>
            <person name="Wittkopp N."/>
            <person name="Wimmer E.A."/>
            <person name="Yang X."/>
            <person name="Jones A.K."/>
            <person name="Sattelle D.B."/>
            <person name="Ebert P.R."/>
            <person name="Nelson D."/>
            <person name="Scott J.G."/>
            <person name="Beeman R.W."/>
            <person name="Muthukrishnan S."/>
            <person name="Kramer K.J."/>
            <person name="Arakane Y."/>
            <person name="Beeman R.W."/>
            <person name="Zhu Q."/>
            <person name="Hogenkamp D."/>
            <person name="Dixit R."/>
            <person name="Oppert B."/>
            <person name="Jiang H."/>
            <person name="Zou Z."/>
            <person name="Marshall J."/>
            <person name="Elpidina E."/>
            <person name="Vinokurov K."/>
            <person name="Oppert C."/>
            <person name="Zou Z."/>
            <person name="Evans J."/>
            <person name="Lu Z."/>
            <person name="Zhao P."/>
            <person name="Sumathipala N."/>
            <person name="Altincicek B."/>
            <person name="Vilcinskas A."/>
            <person name="Williams M."/>
            <person name="Hultmark D."/>
            <person name="Hetru C."/>
            <person name="Jiang H."/>
            <person name="Grimmelikhuijzen C.J."/>
            <person name="Hauser F."/>
            <person name="Cazzamali G."/>
            <person name="Williamson M."/>
            <person name="Park Y."/>
            <person name="Li B."/>
            <person name="Tanaka Y."/>
            <person name="Predel R."/>
            <person name="Neupert S."/>
            <person name="Schachtner J."/>
            <person name="Verleyen P."/>
            <person name="Raible F."/>
            <person name="Bork P."/>
            <person name="Friedrich M."/>
            <person name="Walden K.K."/>
            <person name="Robertson H.M."/>
            <person name="Angeli S."/>
            <person name="Foret S."/>
            <person name="Bucher G."/>
            <person name="Schuetz S."/>
            <person name="Maleszka R."/>
            <person name="Wimmer E.A."/>
            <person name="Beeman R.W."/>
            <person name="Lorenzen M."/>
            <person name="Tomoyasu Y."/>
            <person name="Miller S.C."/>
            <person name="Grossmann D."/>
            <person name="Bucher G."/>
        </authorList>
    </citation>
    <scope>NUCLEOTIDE SEQUENCE [LARGE SCALE GENOMIC DNA]</scope>
    <source>
        <strain evidence="3 4">Georgia GA2</strain>
    </source>
</reference>
<dbReference type="Gene3D" id="1.25.40.90">
    <property type="match status" value="1"/>
</dbReference>
<dbReference type="InterPro" id="IPR013809">
    <property type="entry name" value="ENTH"/>
</dbReference>
<dbReference type="InParanoid" id="A0A139WCC3"/>
<dbReference type="OrthoDB" id="4033880at2759"/>
<dbReference type="FunCoup" id="A0A139WCC3">
    <property type="interactions" value="424"/>
</dbReference>
<dbReference type="Pfam" id="PF01417">
    <property type="entry name" value="ENTH"/>
    <property type="match status" value="1"/>
</dbReference>
<dbReference type="GO" id="GO:0005768">
    <property type="term" value="C:endosome"/>
    <property type="evidence" value="ECO:0000318"/>
    <property type="project" value="GO_Central"/>
</dbReference>
<dbReference type="FunFam" id="1.25.40.90:FF:000006">
    <property type="entry name" value="Clathrin interactor 1"/>
    <property type="match status" value="1"/>
</dbReference>
<dbReference type="PANTHER" id="PTHR12276:SF45">
    <property type="entry name" value="CLATHRIN INTERACTOR 1"/>
    <property type="match status" value="1"/>
</dbReference>
<dbReference type="GO" id="GO:0005543">
    <property type="term" value="F:phospholipid binding"/>
    <property type="evidence" value="ECO:0000318"/>
    <property type="project" value="GO_Central"/>
</dbReference>
<evidence type="ECO:0000256" key="1">
    <source>
        <dbReference type="SAM" id="MobiDB-lite"/>
    </source>
</evidence>
<dbReference type="OMA" id="WRRTYKC"/>
<dbReference type="PANTHER" id="PTHR12276">
    <property type="entry name" value="EPSIN/ENT-RELATED"/>
    <property type="match status" value="1"/>
</dbReference>
<dbReference type="Gene3D" id="1.25.40.720">
    <property type="entry name" value="Telomere length regulation protein 2, C-terminal domain"/>
    <property type="match status" value="2"/>
</dbReference>
<proteinExistence type="predicted"/>
<protein>
    <submittedName>
        <fullName evidence="3">Epsin-like protein</fullName>
    </submittedName>
</protein>
<feature type="domain" description="ENTH" evidence="2">
    <location>
        <begin position="19"/>
        <end position="152"/>
    </location>
</feature>
<dbReference type="CDD" id="cd16989">
    <property type="entry name" value="ENTH_EpsinR"/>
    <property type="match status" value="1"/>
</dbReference>
<feature type="region of interest" description="Disordered" evidence="1">
    <location>
        <begin position="296"/>
        <end position="322"/>
    </location>
</feature>
<dbReference type="Pfam" id="PF10193">
    <property type="entry name" value="Telomere_reg-2"/>
    <property type="match status" value="1"/>
</dbReference>
<accession>A0A139WCC3</accession>